<organism evidence="2 3">
    <name type="scientific">Pseudomonas fluorescens</name>
    <dbReference type="NCBI Taxonomy" id="294"/>
    <lineage>
        <taxon>Bacteria</taxon>
        <taxon>Pseudomonadati</taxon>
        <taxon>Pseudomonadota</taxon>
        <taxon>Gammaproteobacteria</taxon>
        <taxon>Pseudomonadales</taxon>
        <taxon>Pseudomonadaceae</taxon>
        <taxon>Pseudomonas</taxon>
    </lineage>
</organism>
<dbReference type="Pfam" id="PF03756">
    <property type="entry name" value="AfsA"/>
    <property type="match status" value="1"/>
</dbReference>
<evidence type="ECO:0000259" key="1">
    <source>
        <dbReference type="Pfam" id="PF03756"/>
    </source>
</evidence>
<feature type="domain" description="A-factor biosynthesis hotdog" evidence="1">
    <location>
        <begin position="123"/>
        <end position="229"/>
    </location>
</feature>
<evidence type="ECO:0000313" key="2">
    <source>
        <dbReference type="EMBL" id="RON88759.1"/>
    </source>
</evidence>
<dbReference type="EMBL" id="MOBY01000032">
    <property type="protein sequence ID" value="RON88759.1"/>
    <property type="molecule type" value="Genomic_DNA"/>
</dbReference>
<name>A0A423MTQ9_PSEFL</name>
<comment type="caution">
    <text evidence="2">The sequence shown here is derived from an EMBL/GenBank/DDBJ whole genome shotgun (WGS) entry which is preliminary data.</text>
</comment>
<accession>A0A423MTQ9</accession>
<dbReference type="AlphaFoldDB" id="A0A423MTQ9"/>
<reference evidence="2 3" key="1">
    <citation type="submission" date="2016-10" db="EMBL/GenBank/DDBJ databases">
        <title>Comparative genome analysis of multiple Pseudomonas spp. focuses on biocontrol and plant growth promoting traits.</title>
        <authorList>
            <person name="Tao X.-Y."/>
            <person name="Taylor C.G."/>
        </authorList>
    </citation>
    <scope>NUCLEOTIDE SEQUENCE [LARGE SCALE GENOMIC DNA]</scope>
    <source>
        <strain evidence="2 3">2F9</strain>
    </source>
</reference>
<dbReference type="InterPro" id="IPR005509">
    <property type="entry name" value="AfsA_hotdog_dom"/>
</dbReference>
<proteinExistence type="predicted"/>
<evidence type="ECO:0000313" key="3">
    <source>
        <dbReference type="Proteomes" id="UP000283650"/>
    </source>
</evidence>
<sequence length="354" mass="39420">MNNDSIAPDLLHKGSADDVLIGAPRDALPLYMNDTLVEANGHNPLVRNYAAGANLPRRFEIAPELQKKSRMGGDDEWNRLRALPYQIVAAQLEAAGIRSDSLETSVAALCESIPAIRRASSFRFINNADNYFFYRKAHEHVPGTMFIEAARQAVYHHLYHHTDHARGAVTVSVNELNASFFAYAELMYPIELVVDNMTPSDATSPKKIHLRVAFYQRQTLFATVDTKATVIDMPLFEKTRNIFIYCNDWFAPLQPLKLACTISDAQGRKVEVQLLGLGKSGCVTTTADISEPVTLHIVYEGKLSFTAGIRRVGQGEHSSWEFAEVDFNGLQVISDMIKRGFVHLDEPALAALQQ</sequence>
<dbReference type="RefSeq" id="WP_123376654.1">
    <property type="nucleotide sequence ID" value="NZ_MOBY01000032.1"/>
</dbReference>
<protein>
    <submittedName>
        <fullName evidence="2">A-factor biosynthesis protein</fullName>
    </submittedName>
</protein>
<gene>
    <name evidence="2" type="ORF">BK672_25055</name>
</gene>
<dbReference type="Proteomes" id="UP000283650">
    <property type="component" value="Unassembled WGS sequence"/>
</dbReference>